<evidence type="ECO:0000259" key="7">
    <source>
        <dbReference type="SMART" id="SM01030"/>
    </source>
</evidence>
<dbReference type="SMART" id="SM01031">
    <property type="entry name" value="BHD_2"/>
    <property type="match status" value="1"/>
</dbReference>
<dbReference type="EMBL" id="CAKXYY010000013">
    <property type="protein sequence ID" value="CAH2353898.1"/>
    <property type="molecule type" value="Genomic_DNA"/>
</dbReference>
<dbReference type="GO" id="GO:0005737">
    <property type="term" value="C:cytoplasm"/>
    <property type="evidence" value="ECO:0007669"/>
    <property type="project" value="TreeGrafter"/>
</dbReference>
<comment type="caution">
    <text evidence="10">The sequence shown here is derived from an EMBL/GenBank/DDBJ whole genome shotgun (WGS) entry which is preliminary data.</text>
</comment>
<keyword evidence="11" id="KW-1185">Reference proteome</keyword>
<dbReference type="Pfam" id="PF03835">
    <property type="entry name" value="Rad4"/>
    <property type="match status" value="1"/>
</dbReference>
<evidence type="ECO:0000256" key="6">
    <source>
        <dbReference type="SAM" id="MobiDB-lite"/>
    </source>
</evidence>
<dbReference type="Gene3D" id="3.90.260.10">
    <property type="entry name" value="Transglutaminase-like"/>
    <property type="match status" value="1"/>
</dbReference>
<accession>A0A9P0QS00</accession>
<proteinExistence type="inferred from homology"/>
<feature type="compositionally biased region" description="Low complexity" evidence="6">
    <location>
        <begin position="55"/>
        <end position="66"/>
    </location>
</feature>
<organism evidence="10 11">
    <name type="scientific">[Candida] railenensis</name>
    <dbReference type="NCBI Taxonomy" id="45579"/>
    <lineage>
        <taxon>Eukaryota</taxon>
        <taxon>Fungi</taxon>
        <taxon>Dikarya</taxon>
        <taxon>Ascomycota</taxon>
        <taxon>Saccharomycotina</taxon>
        <taxon>Pichiomycetes</taxon>
        <taxon>Debaryomycetaceae</taxon>
        <taxon>Kurtzmaniella</taxon>
    </lineage>
</organism>
<dbReference type="InterPro" id="IPR018328">
    <property type="entry name" value="Rad4_beta-hairpin_dom3"/>
</dbReference>
<dbReference type="PANTHER" id="PTHR12135:SF2">
    <property type="entry name" value="DNA REPAIR PROTEIN RAD34"/>
    <property type="match status" value="1"/>
</dbReference>
<dbReference type="OrthoDB" id="300780at2759"/>
<feature type="compositionally biased region" description="Low complexity" evidence="6">
    <location>
        <begin position="8"/>
        <end position="20"/>
    </location>
</feature>
<evidence type="ECO:0000256" key="5">
    <source>
        <dbReference type="ARBA" id="ARBA00023242"/>
    </source>
</evidence>
<feature type="domain" description="Rad4 beta-hairpin" evidence="9">
    <location>
        <begin position="571"/>
        <end position="653"/>
    </location>
</feature>
<dbReference type="Pfam" id="PF10405">
    <property type="entry name" value="BHD_3"/>
    <property type="match status" value="1"/>
</dbReference>
<evidence type="ECO:0000313" key="11">
    <source>
        <dbReference type="Proteomes" id="UP000837801"/>
    </source>
</evidence>
<dbReference type="GO" id="GO:0003684">
    <property type="term" value="F:damaged DNA binding"/>
    <property type="evidence" value="ECO:0007669"/>
    <property type="project" value="InterPro"/>
</dbReference>
<keyword evidence="3" id="KW-0227">DNA damage</keyword>
<dbReference type="InterPro" id="IPR018327">
    <property type="entry name" value="BHD_2"/>
</dbReference>
<evidence type="ECO:0000256" key="2">
    <source>
        <dbReference type="ARBA" id="ARBA00009525"/>
    </source>
</evidence>
<feature type="domain" description="Rad4 beta-hairpin" evidence="7">
    <location>
        <begin position="433"/>
        <end position="490"/>
    </location>
</feature>
<dbReference type="GO" id="GO:0006298">
    <property type="term" value="P:mismatch repair"/>
    <property type="evidence" value="ECO:0007669"/>
    <property type="project" value="TreeGrafter"/>
</dbReference>
<name>A0A9P0QS00_9ASCO</name>
<evidence type="ECO:0000256" key="4">
    <source>
        <dbReference type="ARBA" id="ARBA00023204"/>
    </source>
</evidence>
<reference evidence="10" key="1">
    <citation type="submission" date="2022-03" db="EMBL/GenBank/DDBJ databases">
        <authorList>
            <person name="Legras J.-L."/>
            <person name="Devillers H."/>
            <person name="Grondin C."/>
        </authorList>
    </citation>
    <scope>NUCLEOTIDE SEQUENCE</scope>
    <source>
        <strain evidence="10">CLIB 1423</strain>
    </source>
</reference>
<dbReference type="InterPro" id="IPR018325">
    <property type="entry name" value="Rad4/PNGase_transGLS-fold"/>
</dbReference>
<feature type="region of interest" description="Disordered" evidence="6">
    <location>
        <begin position="1"/>
        <end position="71"/>
    </location>
</feature>
<keyword evidence="4" id="KW-0234">DNA repair</keyword>
<feature type="domain" description="Rad4 beta-hairpin" evidence="8">
    <location>
        <begin position="492"/>
        <end position="559"/>
    </location>
</feature>
<dbReference type="InterPro" id="IPR018326">
    <property type="entry name" value="Rad4_beta-hairpin_dom1"/>
</dbReference>
<dbReference type="SUPFAM" id="SSF54001">
    <property type="entry name" value="Cysteine proteinases"/>
    <property type="match status" value="1"/>
</dbReference>
<evidence type="ECO:0000256" key="1">
    <source>
        <dbReference type="ARBA" id="ARBA00004123"/>
    </source>
</evidence>
<dbReference type="AlphaFoldDB" id="A0A9P0QS00"/>
<dbReference type="Pfam" id="PF10404">
    <property type="entry name" value="BHD_2"/>
    <property type="match status" value="1"/>
</dbReference>
<dbReference type="GO" id="GO:0003697">
    <property type="term" value="F:single-stranded DNA binding"/>
    <property type="evidence" value="ECO:0007669"/>
    <property type="project" value="TreeGrafter"/>
</dbReference>
<dbReference type="InterPro" id="IPR038765">
    <property type="entry name" value="Papain-like_cys_pep_sf"/>
</dbReference>
<evidence type="ECO:0000259" key="9">
    <source>
        <dbReference type="SMART" id="SM01032"/>
    </source>
</evidence>
<dbReference type="GO" id="GO:0000111">
    <property type="term" value="C:nucleotide-excision repair factor 2 complex"/>
    <property type="evidence" value="ECO:0007669"/>
    <property type="project" value="TreeGrafter"/>
</dbReference>
<dbReference type="GO" id="GO:0006289">
    <property type="term" value="P:nucleotide-excision repair"/>
    <property type="evidence" value="ECO:0007669"/>
    <property type="project" value="InterPro"/>
</dbReference>
<dbReference type="InterPro" id="IPR004583">
    <property type="entry name" value="DNA_repair_Rad4"/>
</dbReference>
<dbReference type="Gene3D" id="3.30.70.2460">
    <property type="entry name" value="Rad4, beta-hairpin domain BHD3"/>
    <property type="match status" value="1"/>
</dbReference>
<evidence type="ECO:0000313" key="10">
    <source>
        <dbReference type="EMBL" id="CAH2353898.1"/>
    </source>
</evidence>
<comment type="subcellular location">
    <subcellularLocation>
        <location evidence="1">Nucleus</location>
    </subcellularLocation>
</comment>
<dbReference type="Proteomes" id="UP000837801">
    <property type="component" value="Unassembled WGS sequence"/>
</dbReference>
<evidence type="ECO:0000256" key="3">
    <source>
        <dbReference type="ARBA" id="ARBA00022763"/>
    </source>
</evidence>
<dbReference type="Pfam" id="PF10403">
    <property type="entry name" value="BHD_1"/>
    <property type="match status" value="1"/>
</dbReference>
<keyword evidence="5" id="KW-0539">Nucleus</keyword>
<dbReference type="SMART" id="SM01030">
    <property type="entry name" value="BHD_1"/>
    <property type="match status" value="1"/>
</dbReference>
<gene>
    <name evidence="10" type="ORF">CLIB1423_13S01332</name>
</gene>
<protein>
    <submittedName>
        <fullName evidence="10">DNA repair protein Rad34p</fullName>
    </submittedName>
</protein>
<evidence type="ECO:0000259" key="8">
    <source>
        <dbReference type="SMART" id="SM01031"/>
    </source>
</evidence>
<dbReference type="PANTHER" id="PTHR12135">
    <property type="entry name" value="DNA REPAIR PROTEIN XP-C / RAD4"/>
    <property type="match status" value="1"/>
</dbReference>
<dbReference type="InterPro" id="IPR036985">
    <property type="entry name" value="Transglutaminase-like_sf"/>
</dbReference>
<comment type="similarity">
    <text evidence="2">Belongs to the XPC family.</text>
</comment>
<dbReference type="SMART" id="SM01032">
    <property type="entry name" value="BHD_3"/>
    <property type="match status" value="1"/>
</dbReference>
<dbReference type="InterPro" id="IPR042488">
    <property type="entry name" value="Rad4_BHD3_sf"/>
</dbReference>
<dbReference type="GO" id="GO:0071942">
    <property type="term" value="C:XPC complex"/>
    <property type="evidence" value="ECO:0007669"/>
    <property type="project" value="TreeGrafter"/>
</dbReference>
<sequence length="693" mass="80129">MDLKLYVSSSSDSESYAGSDSESKLEVELELPDGQLEASAPYGSGSGLKRNFEFSPESGCSGSDSDSVSEWEDVPLERAEDSFTVTLNQPQQDEKARRRAESIESRKKKVAVHQLGIVSYLLHGYLRNKWINHSVVQKKLRKILPKKLLKSAKSFWKAVSMPARGGNLENDLIYVLKYAIKWFRLNFRVDCNGIRALGYIPVDKLESDYEEHYPPCSKPIGNLKAFASVAGKLQHNRDTGAQLFTCILRILGFEARLVFSLPLLPVTNNPKCTQPKVDLERLSRIKDNDLLYPYYWTEVVNPINNDEIFVIENICFHDEEKRFLKLKRYREHDDSGKLDLDQFYTPHFFPIVNSLNKMTMHYVVTLTEFNTIFETSARYMPDVAHRWFKKLDLRTLSGRSALLFHTVLRILNKGNTKGINPLELEALEKISILNCTIPTTYSAMRKSPNVVTPSALRYNETIPASVKPLGFINIENRGKKEPVYFKSCIIAGKSEQQWKLLGRSILASERNSPIRTTKFQRPRTLLKRRRYNLNELSGQSSENDVKLFSYMQTCVYIPLEVTMDSNGIKRLPRNRYGNLEIFRPWMLPKDCSWLKLSKIREIFEVCKKLDQIDFDYVPVVTGFNFTIRPGFAIPQFNGILVCKEFEVCAKRLWFSSIMKQNRKEFDARNLRALRAWKLFMKGLKIKERLDKYD</sequence>